<feature type="domain" description="IclR-ED" evidence="5">
    <location>
        <begin position="78"/>
        <end position="264"/>
    </location>
</feature>
<dbReference type="InterPro" id="IPR014757">
    <property type="entry name" value="Tscrpt_reg_IclR_C"/>
</dbReference>
<dbReference type="GO" id="GO:0003677">
    <property type="term" value="F:DNA binding"/>
    <property type="evidence" value="ECO:0007669"/>
    <property type="project" value="UniProtKB-KW"/>
</dbReference>
<evidence type="ECO:0000259" key="4">
    <source>
        <dbReference type="PROSITE" id="PS51077"/>
    </source>
</evidence>
<evidence type="ECO:0000256" key="3">
    <source>
        <dbReference type="ARBA" id="ARBA00023163"/>
    </source>
</evidence>
<dbReference type="AlphaFoldDB" id="A0A2G1MG42"/>
<keyword evidence="2" id="KW-0238">DNA-binding</keyword>
<dbReference type="GO" id="GO:0045892">
    <property type="term" value="P:negative regulation of DNA-templated transcription"/>
    <property type="evidence" value="ECO:0007669"/>
    <property type="project" value="TreeGrafter"/>
</dbReference>
<dbReference type="PROSITE" id="PS51078">
    <property type="entry name" value="ICLR_ED"/>
    <property type="match status" value="1"/>
</dbReference>
<dbReference type="OrthoDB" id="9807558at2"/>
<dbReference type="InterPro" id="IPR036388">
    <property type="entry name" value="WH-like_DNA-bd_sf"/>
</dbReference>
<dbReference type="SUPFAM" id="SSF55781">
    <property type="entry name" value="GAF domain-like"/>
    <property type="match status" value="1"/>
</dbReference>
<dbReference type="PANTHER" id="PTHR30136:SF35">
    <property type="entry name" value="HTH-TYPE TRANSCRIPTIONAL REGULATOR RV1719"/>
    <property type="match status" value="1"/>
</dbReference>
<evidence type="ECO:0000256" key="1">
    <source>
        <dbReference type="ARBA" id="ARBA00023015"/>
    </source>
</evidence>
<comment type="caution">
    <text evidence="6">The sequence shown here is derived from an EMBL/GenBank/DDBJ whole genome shotgun (WGS) entry which is preliminary data.</text>
</comment>
<dbReference type="Proteomes" id="UP000221860">
    <property type="component" value="Unassembled WGS sequence"/>
</dbReference>
<evidence type="ECO:0000256" key="2">
    <source>
        <dbReference type="ARBA" id="ARBA00023125"/>
    </source>
</evidence>
<dbReference type="InterPro" id="IPR005471">
    <property type="entry name" value="Tscrpt_reg_IclR_N"/>
</dbReference>
<dbReference type="InterPro" id="IPR050707">
    <property type="entry name" value="HTH_MetabolicPath_Reg"/>
</dbReference>
<evidence type="ECO:0000259" key="5">
    <source>
        <dbReference type="PROSITE" id="PS51078"/>
    </source>
</evidence>
<evidence type="ECO:0000313" key="6">
    <source>
        <dbReference type="EMBL" id="PHP27701.1"/>
    </source>
</evidence>
<reference evidence="6 7" key="1">
    <citation type="submission" date="2017-08" db="EMBL/GenBank/DDBJ databases">
        <title>Draft Genome Sequence of Loktanella cinnabarina Strain XM1, Isolated from Coastal Surface Water.</title>
        <authorList>
            <person name="Ma R."/>
            <person name="Wang J."/>
            <person name="Wang Q."/>
            <person name="Ma Z."/>
            <person name="Li J."/>
            <person name="Chen L."/>
        </authorList>
    </citation>
    <scope>NUCLEOTIDE SEQUENCE [LARGE SCALE GENOMIC DNA]</scope>
    <source>
        <strain evidence="6 7">XM1</strain>
    </source>
</reference>
<dbReference type="Gene3D" id="3.30.450.40">
    <property type="match status" value="1"/>
</dbReference>
<proteinExistence type="predicted"/>
<dbReference type="SUPFAM" id="SSF46785">
    <property type="entry name" value="Winged helix' DNA-binding domain"/>
    <property type="match status" value="1"/>
</dbReference>
<dbReference type="Pfam" id="PF01614">
    <property type="entry name" value="IclR_C"/>
    <property type="match status" value="1"/>
</dbReference>
<dbReference type="GO" id="GO:0003700">
    <property type="term" value="F:DNA-binding transcription factor activity"/>
    <property type="evidence" value="ECO:0007669"/>
    <property type="project" value="TreeGrafter"/>
</dbReference>
<keyword evidence="1" id="KW-0805">Transcription regulation</keyword>
<evidence type="ECO:0000313" key="7">
    <source>
        <dbReference type="Proteomes" id="UP000221860"/>
    </source>
</evidence>
<protein>
    <submittedName>
        <fullName evidence="6">IclR family transcriptional regulator</fullName>
    </submittedName>
</protein>
<name>A0A2G1MG42_9RHOB</name>
<dbReference type="InterPro" id="IPR029016">
    <property type="entry name" value="GAF-like_dom_sf"/>
</dbReference>
<organism evidence="6 7">
    <name type="scientific">Limimaricola cinnabarinus</name>
    <dbReference type="NCBI Taxonomy" id="1125964"/>
    <lineage>
        <taxon>Bacteria</taxon>
        <taxon>Pseudomonadati</taxon>
        <taxon>Pseudomonadota</taxon>
        <taxon>Alphaproteobacteria</taxon>
        <taxon>Rhodobacterales</taxon>
        <taxon>Paracoccaceae</taxon>
        <taxon>Limimaricola</taxon>
    </lineage>
</organism>
<dbReference type="Pfam" id="PF09339">
    <property type="entry name" value="HTH_IclR"/>
    <property type="match status" value="1"/>
</dbReference>
<dbReference type="EMBL" id="NQWH01000012">
    <property type="protein sequence ID" value="PHP27701.1"/>
    <property type="molecule type" value="Genomic_DNA"/>
</dbReference>
<dbReference type="SMART" id="SM00346">
    <property type="entry name" value="HTH_ICLR"/>
    <property type="match status" value="1"/>
</dbReference>
<feature type="domain" description="HTH iclR-type" evidence="4">
    <location>
        <begin position="15"/>
        <end position="77"/>
    </location>
</feature>
<gene>
    <name evidence="6" type="ORF">CJ301_09915</name>
</gene>
<keyword evidence="3" id="KW-0804">Transcription</keyword>
<dbReference type="Gene3D" id="1.10.10.10">
    <property type="entry name" value="Winged helix-like DNA-binding domain superfamily/Winged helix DNA-binding domain"/>
    <property type="match status" value="1"/>
</dbReference>
<keyword evidence="7" id="KW-1185">Reference proteome</keyword>
<sequence>MMRDVTEKESTSYSVPPVERALSLLRHIGSGRRCRNLSTTSKELGINRTTLIRLIHTLEANRMIEQIEEGAGYRLGPALISLAAQAIHGRDIVQVCQPLLAELARTTGMSAHLGILDGIDLVYLVHEAPRTHLVSNMRPGSRLSAHTSSGGRAILSEMSDDDIRALFGGVELRKLTEKTPLTVEAVLEQAQQDRQLGVAWSEGNFEAGIGSCAAAVLDHEARPAGAINVSGPVSRFTEEGSGPEGAIKDAVRSAAQQASMALGYVARAR</sequence>
<accession>A0A2G1MG42</accession>
<dbReference type="PROSITE" id="PS51077">
    <property type="entry name" value="HTH_ICLR"/>
    <property type="match status" value="1"/>
</dbReference>
<dbReference type="InterPro" id="IPR036390">
    <property type="entry name" value="WH_DNA-bd_sf"/>
</dbReference>
<dbReference type="PANTHER" id="PTHR30136">
    <property type="entry name" value="HELIX-TURN-HELIX TRANSCRIPTIONAL REGULATOR, ICLR FAMILY"/>
    <property type="match status" value="1"/>
</dbReference>